<reference evidence="2 3" key="1">
    <citation type="submission" date="2023-03" db="EMBL/GenBank/DDBJ databases">
        <title>Strain YYF002 represents a novel species in the genus Winogradskyella isolated from seawater.</title>
        <authorList>
            <person name="Fu Z.-Y."/>
        </authorList>
    </citation>
    <scope>NUCLEOTIDE SEQUENCE [LARGE SCALE GENOMIC DNA]</scope>
    <source>
        <strain evidence="2 3">YYF002</strain>
    </source>
</reference>
<dbReference type="EMBL" id="JARSBN010000003">
    <property type="protein sequence ID" value="MDG4715615.1"/>
    <property type="molecule type" value="Genomic_DNA"/>
</dbReference>
<comment type="caution">
    <text evidence="2">The sequence shown here is derived from an EMBL/GenBank/DDBJ whole genome shotgun (WGS) entry which is preliminary data.</text>
</comment>
<feature type="chain" id="PRO_5046430198" evidence="1">
    <location>
        <begin position="21"/>
        <end position="248"/>
    </location>
</feature>
<dbReference type="RefSeq" id="WP_278005070.1">
    <property type="nucleotide sequence ID" value="NZ_JARSBN010000003.1"/>
</dbReference>
<protein>
    <submittedName>
        <fullName evidence="2">Uncharacterized protein</fullName>
    </submittedName>
</protein>
<sequence>MKQAPLLIMLLFAFASNSHGQESESNFTDDYYSSIFETLYSVDTEMAYCIAPIVEERLVSKLADTTSFYNPFKKLSEYISIETSSDSLVKTYSWDRISGGSWHDNASYLQFKTKSGKIKYKRLDSGIEQETGEPTDVIIYDIHDISIKDESYYLLLGWGTHGGGRHHSLARVYKIKDEEIVLCDSFFDGEKYLHIGAPRVGRINLQYNYETKELSHNYYEYDASVGFYKPTGNIRIWLLENDKFVLQK</sequence>
<accession>A0ABT6G0P5</accession>
<keyword evidence="3" id="KW-1185">Reference proteome</keyword>
<gene>
    <name evidence="2" type="ORF">P7122_07020</name>
</gene>
<keyword evidence="1" id="KW-0732">Signal</keyword>
<feature type="signal peptide" evidence="1">
    <location>
        <begin position="1"/>
        <end position="20"/>
    </location>
</feature>
<evidence type="ECO:0000313" key="2">
    <source>
        <dbReference type="EMBL" id="MDG4715615.1"/>
    </source>
</evidence>
<evidence type="ECO:0000256" key="1">
    <source>
        <dbReference type="SAM" id="SignalP"/>
    </source>
</evidence>
<name>A0ABT6G0P5_9FLAO</name>
<evidence type="ECO:0000313" key="3">
    <source>
        <dbReference type="Proteomes" id="UP001529085"/>
    </source>
</evidence>
<organism evidence="2 3">
    <name type="scientific">Winogradskyella marincola</name>
    <dbReference type="NCBI Taxonomy" id="3037795"/>
    <lineage>
        <taxon>Bacteria</taxon>
        <taxon>Pseudomonadati</taxon>
        <taxon>Bacteroidota</taxon>
        <taxon>Flavobacteriia</taxon>
        <taxon>Flavobacteriales</taxon>
        <taxon>Flavobacteriaceae</taxon>
        <taxon>Winogradskyella</taxon>
    </lineage>
</organism>
<proteinExistence type="predicted"/>
<dbReference type="Proteomes" id="UP001529085">
    <property type="component" value="Unassembled WGS sequence"/>
</dbReference>